<proteinExistence type="predicted"/>
<reference evidence="1 2" key="1">
    <citation type="submission" date="2024-03" db="EMBL/GenBank/DDBJ databases">
        <title>Human intestinal bacterial collection.</title>
        <authorList>
            <person name="Pauvert C."/>
            <person name="Hitch T.C.A."/>
            <person name="Clavel T."/>
        </authorList>
    </citation>
    <scope>NUCLEOTIDE SEQUENCE [LARGE SCALE GENOMIC DNA]</scope>
    <source>
        <strain evidence="1 2">CLA-SR-H021</strain>
    </source>
</reference>
<keyword evidence="2" id="KW-1185">Reference proteome</keyword>
<gene>
    <name evidence="1" type="ORF">WMQ36_25745</name>
</gene>
<evidence type="ECO:0008006" key="3">
    <source>
        <dbReference type="Google" id="ProtNLM"/>
    </source>
</evidence>
<protein>
    <recommendedName>
        <fullName evidence="3">Secreted protein</fullName>
    </recommendedName>
</protein>
<dbReference type="RefSeq" id="WP_349118701.1">
    <property type="nucleotide sequence ID" value="NZ_JBBMFM010000173.1"/>
</dbReference>
<dbReference type="EMBL" id="JBBMFM010000173">
    <property type="protein sequence ID" value="MEQ2428366.1"/>
    <property type="molecule type" value="Genomic_DNA"/>
</dbReference>
<accession>A0ABV1DDB6</accession>
<name>A0ABV1DDB6_9FIRM</name>
<sequence>MKKQLTKSRMIGYLVLLAAVSTGVISLSYAGYKSQASMTSDVTVAAWGAESVFTIDLKDLAPGADGTYGFAVTNKKDGRISQVGQEYSIMVETMGNIPLEFTLVLAEDVADGAGTSILGRAGNPIQLASGTYTKLGTLPYAREASHPYKLTITWPAEKTEASYMDEIDLVTVTVKAEQIIPDDK</sequence>
<dbReference type="Proteomes" id="UP001454086">
    <property type="component" value="Unassembled WGS sequence"/>
</dbReference>
<organism evidence="1 2">
    <name type="scientific">Enterocloster hominis</name>
    <name type="common">ex Hitch et al. 2024</name>
    <dbReference type="NCBI Taxonomy" id="1917870"/>
    <lineage>
        <taxon>Bacteria</taxon>
        <taxon>Bacillati</taxon>
        <taxon>Bacillota</taxon>
        <taxon>Clostridia</taxon>
        <taxon>Lachnospirales</taxon>
        <taxon>Lachnospiraceae</taxon>
        <taxon>Enterocloster</taxon>
    </lineage>
</organism>
<evidence type="ECO:0000313" key="2">
    <source>
        <dbReference type="Proteomes" id="UP001454086"/>
    </source>
</evidence>
<evidence type="ECO:0000313" key="1">
    <source>
        <dbReference type="EMBL" id="MEQ2428366.1"/>
    </source>
</evidence>
<comment type="caution">
    <text evidence="1">The sequence shown here is derived from an EMBL/GenBank/DDBJ whole genome shotgun (WGS) entry which is preliminary data.</text>
</comment>